<proteinExistence type="predicted"/>
<sequence length="240" mass="26961">MLLHALSDLNDFGIIHTGQPRRPGPMDYALSELRNEQFKTHRPIKTIVIEEVYPEKNNSERKRVNVQSSTLALSDTVHASRLVHPASEARTRRAPAVSVQQVHRGPPVRVQLTTGRAAYPSIIFSFRIEGWSLSSPIDLTLSGAANGYRRQCGDNVQALTVVQRRGRSEFEPGPFTSKVTTRPTPLSVRVLRRNAHLVLISCRRWLDSPLVTRRAGFFAKFSFQKVAIDELGKKFNRAGL</sequence>
<gene>
    <name evidence="1" type="ORF">EVAR_11360_1</name>
</gene>
<reference evidence="1 2" key="1">
    <citation type="journal article" date="2019" name="Commun. Biol.">
        <title>The bagworm genome reveals a unique fibroin gene that provides high tensile strength.</title>
        <authorList>
            <person name="Kono N."/>
            <person name="Nakamura H."/>
            <person name="Ohtoshi R."/>
            <person name="Tomita M."/>
            <person name="Numata K."/>
            <person name="Arakawa K."/>
        </authorList>
    </citation>
    <scope>NUCLEOTIDE SEQUENCE [LARGE SCALE GENOMIC DNA]</scope>
</reference>
<comment type="caution">
    <text evidence="1">The sequence shown here is derived from an EMBL/GenBank/DDBJ whole genome shotgun (WGS) entry which is preliminary data.</text>
</comment>
<name>A0A4C1U156_EUMVA</name>
<evidence type="ECO:0000313" key="2">
    <source>
        <dbReference type="Proteomes" id="UP000299102"/>
    </source>
</evidence>
<dbReference type="AlphaFoldDB" id="A0A4C1U156"/>
<accession>A0A4C1U156</accession>
<protein>
    <submittedName>
        <fullName evidence="1">Uncharacterized protein</fullName>
    </submittedName>
</protein>
<dbReference type="EMBL" id="BGZK01000113">
    <property type="protein sequence ID" value="GBP19970.1"/>
    <property type="molecule type" value="Genomic_DNA"/>
</dbReference>
<organism evidence="1 2">
    <name type="scientific">Eumeta variegata</name>
    <name type="common">Bagworm moth</name>
    <name type="synonym">Eumeta japonica</name>
    <dbReference type="NCBI Taxonomy" id="151549"/>
    <lineage>
        <taxon>Eukaryota</taxon>
        <taxon>Metazoa</taxon>
        <taxon>Ecdysozoa</taxon>
        <taxon>Arthropoda</taxon>
        <taxon>Hexapoda</taxon>
        <taxon>Insecta</taxon>
        <taxon>Pterygota</taxon>
        <taxon>Neoptera</taxon>
        <taxon>Endopterygota</taxon>
        <taxon>Lepidoptera</taxon>
        <taxon>Glossata</taxon>
        <taxon>Ditrysia</taxon>
        <taxon>Tineoidea</taxon>
        <taxon>Psychidae</taxon>
        <taxon>Oiketicinae</taxon>
        <taxon>Eumeta</taxon>
    </lineage>
</organism>
<keyword evidence="2" id="KW-1185">Reference proteome</keyword>
<evidence type="ECO:0000313" key="1">
    <source>
        <dbReference type="EMBL" id="GBP19970.1"/>
    </source>
</evidence>
<dbReference type="Proteomes" id="UP000299102">
    <property type="component" value="Unassembled WGS sequence"/>
</dbReference>